<feature type="domain" description="SLH" evidence="2">
    <location>
        <begin position="670"/>
        <end position="706"/>
    </location>
</feature>
<feature type="domain" description="YcdB/YcdC repeated" evidence="3">
    <location>
        <begin position="316"/>
        <end position="475"/>
    </location>
</feature>
<keyword evidence="1" id="KW-0677">Repeat</keyword>
<dbReference type="Pfam" id="PF00395">
    <property type="entry name" value="SLH"/>
    <property type="match status" value="1"/>
</dbReference>
<dbReference type="InterPro" id="IPR001119">
    <property type="entry name" value="SLH_dom"/>
</dbReference>
<proteinExistence type="predicted"/>
<dbReference type="InterPro" id="IPR032599">
    <property type="entry name" value="YcdB/YcdC_rep_domain"/>
</dbReference>
<organism evidence="4 5">
    <name type="scientific">Dehalobacter restrictus</name>
    <dbReference type="NCBI Taxonomy" id="55583"/>
    <lineage>
        <taxon>Bacteria</taxon>
        <taxon>Bacillati</taxon>
        <taxon>Bacillota</taxon>
        <taxon>Clostridia</taxon>
        <taxon>Eubacteriales</taxon>
        <taxon>Desulfitobacteriaceae</taxon>
        <taxon>Dehalobacter</taxon>
    </lineage>
</organism>
<evidence type="ECO:0000259" key="3">
    <source>
        <dbReference type="Pfam" id="PF16244"/>
    </source>
</evidence>
<gene>
    <name evidence="4" type="ORF">GQ588_05275</name>
</gene>
<dbReference type="RefSeq" id="WP_158208171.1">
    <property type="nucleotide sequence ID" value="NZ_CP046996.1"/>
</dbReference>
<reference evidence="4 5" key="1">
    <citation type="submission" date="2019-12" db="EMBL/GenBank/DDBJ databases">
        <title>Sequence classification of anaerobic respiratory reductive dehalogenases: First we see many, then we see few.</title>
        <authorList>
            <person name="Molenda O."/>
            <person name="Puentes Jacome L.A."/>
            <person name="Cao X."/>
            <person name="Nesbo C.L."/>
            <person name="Tang S."/>
            <person name="Morson N."/>
            <person name="Patron J."/>
            <person name="Lomheim L."/>
            <person name="Wishart D.S."/>
            <person name="Edwards E.A."/>
        </authorList>
    </citation>
    <scope>NUCLEOTIDE SEQUENCE [LARGE SCALE GENOMIC DNA]</scope>
    <source>
        <strain evidence="4 5">12DCA</strain>
    </source>
</reference>
<dbReference type="Proteomes" id="UP000430508">
    <property type="component" value="Chromosome"/>
</dbReference>
<accession>A0A857DHW9</accession>
<feature type="domain" description="YcdB/YcdC repeated" evidence="3">
    <location>
        <begin position="43"/>
        <end position="197"/>
    </location>
</feature>
<sequence>MKRHRWFILPLVFVLIFQLPVPLLGADMGTPQTGSAETKISLEQALQIVKQNFEISKELTEFTSSFSNYQSRQVWSLDWNTSGSSGGNFSAQVDAVSGEILSIYSWQSVQGNQAYTLPRITPEQARQIAETTVQKLTGPKYAKLKFLENKAIVPINLYGETVYSYNWQRFENGIPFQGNLVSVQVSASNGKVTAYNIIWNDLNIPEVNNIINAGQATEYFNTAKLLELQYFLAPAYKPLITAQNSEKVQLVYTLKNGGTIDAFTGKPLVLNSGQWLFTNDRALGGLGSAESAAKSVPLTPQEQKEIAENAQLLTREKAIAAVKQWVEIPSNVTLKSINLYQDYSLRGGKVWSFEWETPSGSRAQTINARVNAGSGELISFSVYSSSANADGSLNAITSEQAQTIAQDFIRKIQPTKSQQVKLNADNTANSVKSAELTSITFNYERIVNGILFPSNNISITVDLQTKKITSYYLNWWNLDFPQLSEAMSPAKVQEILFQARPMQLTYVLLYDQGEAKEVRLVYQPSSESSQTSDLMDARTGSFLDSQGNSLKEQPQAHIFTDIAGNTAEKEITVLGMAGLFGEYGSQFRPTENITASAFLRALYTIKNGSENNLSDTDVVKKAKEEGWIQDNLASSQIVTKELCSQIIVRFLGLEKIAALNPLFQTPFDDVPVEKCGYASLATGLGILKADNSKFYPLQPMTRADAAYALIRAFETGFKS</sequence>
<evidence type="ECO:0000313" key="5">
    <source>
        <dbReference type="Proteomes" id="UP000430508"/>
    </source>
</evidence>
<evidence type="ECO:0000256" key="1">
    <source>
        <dbReference type="ARBA" id="ARBA00022737"/>
    </source>
</evidence>
<dbReference type="EMBL" id="CP046996">
    <property type="protein sequence ID" value="QHA00099.1"/>
    <property type="molecule type" value="Genomic_DNA"/>
</dbReference>
<name>A0A857DHW9_9FIRM</name>
<evidence type="ECO:0000259" key="2">
    <source>
        <dbReference type="Pfam" id="PF00395"/>
    </source>
</evidence>
<dbReference type="Pfam" id="PF16244">
    <property type="entry name" value="DUF4901"/>
    <property type="match status" value="2"/>
</dbReference>
<evidence type="ECO:0000313" key="4">
    <source>
        <dbReference type="EMBL" id="QHA00099.1"/>
    </source>
</evidence>
<protein>
    <submittedName>
        <fullName evidence="4">Peptidase</fullName>
    </submittedName>
</protein>
<dbReference type="AlphaFoldDB" id="A0A857DHW9"/>